<dbReference type="EMBL" id="MGAF01000047">
    <property type="protein sequence ID" value="OGK39570.1"/>
    <property type="molecule type" value="Genomic_DNA"/>
</dbReference>
<dbReference type="GO" id="GO:0006412">
    <property type="term" value="P:translation"/>
    <property type="evidence" value="ECO:0007669"/>
    <property type="project" value="UniProtKB-UniRule"/>
</dbReference>
<dbReference type="PANTHER" id="PTHR33284:SF1">
    <property type="entry name" value="RIBOSOMAL PROTEIN L25_GLN-TRNA SYNTHETASE, ANTI-CODON-BINDING DOMAIN-CONTAINING PROTEIN"/>
    <property type="match status" value="1"/>
</dbReference>
<dbReference type="InterPro" id="IPR001021">
    <property type="entry name" value="Ribosomal_bL25_long"/>
</dbReference>
<dbReference type="InterPro" id="IPR020056">
    <property type="entry name" value="Rbsml_bL25/Gln-tRNA_synth_N"/>
</dbReference>
<comment type="function">
    <text evidence="5">This is one of the proteins that binds to the 5S RNA in the ribosome where it forms part of the central protuberance.</text>
</comment>
<dbReference type="GO" id="GO:0003735">
    <property type="term" value="F:structural constituent of ribosome"/>
    <property type="evidence" value="ECO:0007669"/>
    <property type="project" value="InterPro"/>
</dbReference>
<comment type="caution">
    <text evidence="9">The sequence shown here is derived from an EMBL/GenBank/DDBJ whole genome shotgun (WGS) entry which is preliminary data.</text>
</comment>
<dbReference type="SUPFAM" id="SSF50715">
    <property type="entry name" value="Ribosomal protein L25-like"/>
    <property type="match status" value="1"/>
</dbReference>
<evidence type="ECO:0000256" key="3">
    <source>
        <dbReference type="ARBA" id="ARBA00022980"/>
    </source>
</evidence>
<dbReference type="HAMAP" id="MF_01334">
    <property type="entry name" value="Ribosomal_bL25_CTC"/>
    <property type="match status" value="1"/>
</dbReference>
<keyword evidence="3 5" id="KW-0689">Ribosomal protein</keyword>
<dbReference type="GO" id="GO:0008097">
    <property type="term" value="F:5S rRNA binding"/>
    <property type="evidence" value="ECO:0007669"/>
    <property type="project" value="InterPro"/>
</dbReference>
<gene>
    <name evidence="5" type="primary">rplY</name>
    <name evidence="5" type="synonym">ctc</name>
    <name evidence="9" type="ORF">A3A74_06620</name>
</gene>
<dbReference type="InterPro" id="IPR011035">
    <property type="entry name" value="Ribosomal_bL25/Gln-tRNA_synth"/>
</dbReference>
<reference evidence="9 10" key="1">
    <citation type="journal article" date="2016" name="Nat. Commun.">
        <title>Thousands of microbial genomes shed light on interconnected biogeochemical processes in an aquifer system.</title>
        <authorList>
            <person name="Anantharaman K."/>
            <person name="Brown C.T."/>
            <person name="Hug L.A."/>
            <person name="Sharon I."/>
            <person name="Castelle C.J."/>
            <person name="Probst A.J."/>
            <person name="Thomas B.C."/>
            <person name="Singh A."/>
            <person name="Wilkins M.J."/>
            <person name="Karaoz U."/>
            <person name="Brodie E.L."/>
            <person name="Williams K.H."/>
            <person name="Hubbard S.S."/>
            <person name="Banfield J.F."/>
        </authorList>
    </citation>
    <scope>NUCLEOTIDE SEQUENCE [LARGE SCALE GENOMIC DNA]</scope>
</reference>
<dbReference type="AlphaFoldDB" id="A0A1F7I877"/>
<evidence type="ECO:0000256" key="6">
    <source>
        <dbReference type="SAM" id="MobiDB-lite"/>
    </source>
</evidence>
<comment type="similarity">
    <text evidence="5">Belongs to the bacterial ribosomal protein bL25 family. CTC subfamily.</text>
</comment>
<dbReference type="Pfam" id="PF01386">
    <property type="entry name" value="Ribosomal_L25p"/>
    <property type="match status" value="1"/>
</dbReference>
<dbReference type="STRING" id="1802055.A3A74_06620"/>
<feature type="domain" description="Large ribosomal subunit protein bL25 L25" evidence="7">
    <location>
        <begin position="19"/>
        <end position="102"/>
    </location>
</feature>
<accession>A0A1F7I877</accession>
<dbReference type="CDD" id="cd00495">
    <property type="entry name" value="Ribosomal_L25_TL5_CTC"/>
    <property type="match status" value="1"/>
</dbReference>
<dbReference type="InterPro" id="IPR020930">
    <property type="entry name" value="Ribosomal_uL5_bac-type"/>
</dbReference>
<dbReference type="PANTHER" id="PTHR33284">
    <property type="entry name" value="RIBOSOMAL PROTEIN L25/GLN-TRNA SYNTHETASE, ANTI-CODON-BINDING DOMAIN-CONTAINING PROTEIN"/>
    <property type="match status" value="1"/>
</dbReference>
<dbReference type="Gene3D" id="2.40.240.10">
    <property type="entry name" value="Ribosomal Protein L25, Chain P"/>
    <property type="match status" value="1"/>
</dbReference>
<keyword evidence="4 5" id="KW-0687">Ribonucleoprotein</keyword>
<dbReference type="Gene3D" id="2.170.120.20">
    <property type="entry name" value="Ribosomal protein L25, beta domain"/>
    <property type="match status" value="1"/>
</dbReference>
<evidence type="ECO:0000313" key="10">
    <source>
        <dbReference type="Proteomes" id="UP000179270"/>
    </source>
</evidence>
<keyword evidence="2 5" id="KW-0694">RNA-binding</keyword>
<keyword evidence="1 5" id="KW-0699">rRNA-binding</keyword>
<sequence>MANTKKSKSDQQTKLTLIVTPRTVFGKKLNKLRKEGNIPANIYGQDFKSQSVTAVFKDFTKTYKIAKETGVVFLDLDKKELPVLIKNVQRHPVNDNILHIDFRKIDLKQKIQTEVPIKVIGQSEAVSVKAGVLLTQAESLLVEALPTDIPQQIEIDITSLKEIGQEYKVSNLPKSDKFEVKDDQNKVIVSIVQHKEEEILPQTAPAVAPEVITAKPDEEGTAIETKTAEPAGKATEAKTPSASTGKKEEKPAK</sequence>
<evidence type="ECO:0000256" key="4">
    <source>
        <dbReference type="ARBA" id="ARBA00023274"/>
    </source>
</evidence>
<evidence type="ECO:0000256" key="5">
    <source>
        <dbReference type="HAMAP-Rule" id="MF_01334"/>
    </source>
</evidence>
<proteinExistence type="inferred from homology"/>
<dbReference type="InterPro" id="IPR037121">
    <property type="entry name" value="Ribosomal_bL25_C"/>
</dbReference>
<evidence type="ECO:0000259" key="8">
    <source>
        <dbReference type="Pfam" id="PF14693"/>
    </source>
</evidence>
<dbReference type="Proteomes" id="UP000179270">
    <property type="component" value="Unassembled WGS sequence"/>
</dbReference>
<feature type="domain" description="Large ribosomal subunit protein bL25 beta" evidence="8">
    <location>
        <begin position="110"/>
        <end position="194"/>
    </location>
</feature>
<evidence type="ECO:0000256" key="2">
    <source>
        <dbReference type="ARBA" id="ARBA00022884"/>
    </source>
</evidence>
<evidence type="ECO:0000256" key="1">
    <source>
        <dbReference type="ARBA" id="ARBA00022730"/>
    </source>
</evidence>
<evidence type="ECO:0000313" key="9">
    <source>
        <dbReference type="EMBL" id="OGK39570.1"/>
    </source>
</evidence>
<organism evidence="9 10">
    <name type="scientific">Candidatus Roizmanbacteria bacterium RIFCSPLOWO2_01_FULL_35_13</name>
    <dbReference type="NCBI Taxonomy" id="1802055"/>
    <lineage>
        <taxon>Bacteria</taxon>
        <taxon>Candidatus Roizmaniibacteriota</taxon>
    </lineage>
</organism>
<evidence type="ECO:0000259" key="7">
    <source>
        <dbReference type="Pfam" id="PF01386"/>
    </source>
</evidence>
<dbReference type="InterPro" id="IPR020057">
    <property type="entry name" value="Ribosomal_bL25_b-dom"/>
</dbReference>
<comment type="subunit">
    <text evidence="5">Part of the 50S ribosomal subunit; part of the 5S rRNA/L5/L18/L25 subcomplex. Contacts the 5S rRNA. Binds to the 5S rRNA independently of L5 and L18.</text>
</comment>
<feature type="region of interest" description="Disordered" evidence="6">
    <location>
        <begin position="212"/>
        <end position="253"/>
    </location>
</feature>
<dbReference type="InterPro" id="IPR029751">
    <property type="entry name" value="Ribosomal_L25_dom"/>
</dbReference>
<dbReference type="GO" id="GO:0022625">
    <property type="term" value="C:cytosolic large ribosomal subunit"/>
    <property type="evidence" value="ECO:0007669"/>
    <property type="project" value="TreeGrafter"/>
</dbReference>
<dbReference type="Pfam" id="PF14693">
    <property type="entry name" value="Ribosomal_TL5_C"/>
    <property type="match status" value="1"/>
</dbReference>
<protein>
    <recommendedName>
        <fullName evidence="5">Large ribosomal subunit protein bL25</fullName>
    </recommendedName>
    <alternativeName>
        <fullName evidence="5">General stress protein CTC</fullName>
    </alternativeName>
</protein>
<dbReference type="NCBIfam" id="TIGR00731">
    <property type="entry name" value="bL25_bact_ctc"/>
    <property type="match status" value="1"/>
</dbReference>
<name>A0A1F7I877_9BACT</name>